<evidence type="ECO:0000313" key="6">
    <source>
        <dbReference type="Proteomes" id="UP000014139"/>
    </source>
</evidence>
<keyword evidence="6" id="KW-1185">Reference proteome</keyword>
<accession>R1I0V4</accession>
<dbReference type="InterPro" id="IPR046335">
    <property type="entry name" value="LacI/GalR-like_sensor"/>
</dbReference>
<evidence type="ECO:0000256" key="2">
    <source>
        <dbReference type="ARBA" id="ARBA00023125"/>
    </source>
</evidence>
<name>R1I0V4_9PSEU</name>
<dbReference type="InterPro" id="IPR028082">
    <property type="entry name" value="Peripla_BP_I"/>
</dbReference>
<keyword evidence="3" id="KW-0804">Transcription</keyword>
<reference evidence="5 6" key="1">
    <citation type="submission" date="2013-02" db="EMBL/GenBank/DDBJ databases">
        <title>Draft genome sequence of Amycolatopsis vancoresmycina strain DSM 44592T.</title>
        <authorList>
            <person name="Kumar S."/>
            <person name="Kaur N."/>
            <person name="Kaur C."/>
            <person name="Raghava G.P.S."/>
            <person name="Mayilraj S."/>
        </authorList>
    </citation>
    <scope>NUCLEOTIDE SEQUENCE [LARGE SCALE GENOMIC DNA]</scope>
    <source>
        <strain evidence="5 6">DSM 44592</strain>
    </source>
</reference>
<dbReference type="Pfam" id="PF13377">
    <property type="entry name" value="Peripla_BP_3"/>
    <property type="match status" value="1"/>
</dbReference>
<dbReference type="OrthoDB" id="4268837at2"/>
<dbReference type="PATRIC" id="fig|1292037.4.peg.6300"/>
<feature type="non-terminal residue" evidence="5">
    <location>
        <position position="1"/>
    </location>
</feature>
<dbReference type="SUPFAM" id="SSF53822">
    <property type="entry name" value="Periplasmic binding protein-like I"/>
    <property type="match status" value="1"/>
</dbReference>
<dbReference type="RefSeq" id="WP_004559100.1">
    <property type="nucleotide sequence ID" value="NZ_AOUO01000559.1"/>
</dbReference>
<sequence>IAGPAGTPAGQDRLAGFRDAMARHGHAYVAVAEGDFTERGGERAMEVLLAEEPALDGLFVANDLMAYGALTVLREAGRRVPDDVAVVGFDDSRVALSCRPRLTTVRQPVEEMGAAMARMVLERLAQPDLRAESVIFEPKLVVRDSA</sequence>
<feature type="domain" description="Transcriptional regulator LacI/GalR-like sensor" evidence="4">
    <location>
        <begin position="4"/>
        <end position="145"/>
    </location>
</feature>
<evidence type="ECO:0000256" key="1">
    <source>
        <dbReference type="ARBA" id="ARBA00023015"/>
    </source>
</evidence>
<gene>
    <name evidence="5" type="ORF">H480_33555</name>
</gene>
<dbReference type="Gene3D" id="3.40.50.2300">
    <property type="match status" value="1"/>
</dbReference>
<dbReference type="GO" id="GO:0000976">
    <property type="term" value="F:transcription cis-regulatory region binding"/>
    <property type="evidence" value="ECO:0007669"/>
    <property type="project" value="TreeGrafter"/>
</dbReference>
<evidence type="ECO:0000259" key="4">
    <source>
        <dbReference type="Pfam" id="PF13377"/>
    </source>
</evidence>
<organism evidence="5 6">
    <name type="scientific">Amycolatopsis vancoresmycina DSM 44592</name>
    <dbReference type="NCBI Taxonomy" id="1292037"/>
    <lineage>
        <taxon>Bacteria</taxon>
        <taxon>Bacillati</taxon>
        <taxon>Actinomycetota</taxon>
        <taxon>Actinomycetes</taxon>
        <taxon>Pseudonocardiales</taxon>
        <taxon>Pseudonocardiaceae</taxon>
        <taxon>Amycolatopsis</taxon>
    </lineage>
</organism>
<comment type="caution">
    <text evidence="5">The sequence shown here is derived from an EMBL/GenBank/DDBJ whole genome shotgun (WGS) entry which is preliminary data.</text>
</comment>
<evidence type="ECO:0000256" key="3">
    <source>
        <dbReference type="ARBA" id="ARBA00023163"/>
    </source>
</evidence>
<dbReference type="AlphaFoldDB" id="R1I0V4"/>
<keyword evidence="1" id="KW-0805">Transcription regulation</keyword>
<dbReference type="CDD" id="cd06267">
    <property type="entry name" value="PBP1_LacI_sugar_binding-like"/>
    <property type="match status" value="1"/>
</dbReference>
<dbReference type="PANTHER" id="PTHR30146">
    <property type="entry name" value="LACI-RELATED TRANSCRIPTIONAL REPRESSOR"/>
    <property type="match status" value="1"/>
</dbReference>
<dbReference type="EMBL" id="AOUO01000559">
    <property type="protein sequence ID" value="EOD64099.1"/>
    <property type="molecule type" value="Genomic_DNA"/>
</dbReference>
<proteinExistence type="predicted"/>
<keyword evidence="2" id="KW-0238">DNA-binding</keyword>
<protein>
    <submittedName>
        <fullName evidence="5">LacI family transcriptional regulator</fullName>
    </submittedName>
</protein>
<dbReference type="GO" id="GO:0003700">
    <property type="term" value="F:DNA-binding transcription factor activity"/>
    <property type="evidence" value="ECO:0007669"/>
    <property type="project" value="TreeGrafter"/>
</dbReference>
<evidence type="ECO:0000313" key="5">
    <source>
        <dbReference type="EMBL" id="EOD64099.1"/>
    </source>
</evidence>
<dbReference type="PANTHER" id="PTHR30146:SF109">
    <property type="entry name" value="HTH-TYPE TRANSCRIPTIONAL REGULATOR GALS"/>
    <property type="match status" value="1"/>
</dbReference>
<dbReference type="Proteomes" id="UP000014139">
    <property type="component" value="Unassembled WGS sequence"/>
</dbReference>